<reference evidence="2 3" key="1">
    <citation type="journal article" date="2018" name="PLoS ONE">
        <title>The draft genome of Kipferlia bialata reveals reductive genome evolution in fornicate parasites.</title>
        <authorList>
            <person name="Tanifuji G."/>
            <person name="Takabayashi S."/>
            <person name="Kume K."/>
            <person name="Takagi M."/>
            <person name="Nakayama T."/>
            <person name="Kamikawa R."/>
            <person name="Inagaki Y."/>
            <person name="Hashimoto T."/>
        </authorList>
    </citation>
    <scope>NUCLEOTIDE SEQUENCE [LARGE SCALE GENOMIC DNA]</scope>
    <source>
        <strain evidence="2">NY0173</strain>
    </source>
</reference>
<evidence type="ECO:0000256" key="1">
    <source>
        <dbReference type="SAM" id="MobiDB-lite"/>
    </source>
</evidence>
<feature type="region of interest" description="Disordered" evidence="1">
    <location>
        <begin position="471"/>
        <end position="504"/>
    </location>
</feature>
<comment type="caution">
    <text evidence="2">The sequence shown here is derived from an EMBL/GenBank/DDBJ whole genome shotgun (WGS) entry which is preliminary data.</text>
</comment>
<accession>A0A9K3CSL7</accession>
<feature type="compositionally biased region" description="Low complexity" evidence="1">
    <location>
        <begin position="154"/>
        <end position="163"/>
    </location>
</feature>
<dbReference type="EMBL" id="BDIP01000382">
    <property type="protein sequence ID" value="GIQ81400.1"/>
    <property type="molecule type" value="Genomic_DNA"/>
</dbReference>
<dbReference type="AlphaFoldDB" id="A0A9K3CSL7"/>
<keyword evidence="3" id="KW-1185">Reference proteome</keyword>
<proteinExistence type="predicted"/>
<protein>
    <submittedName>
        <fullName evidence="2">Uncharacterized protein</fullName>
    </submittedName>
</protein>
<evidence type="ECO:0000313" key="3">
    <source>
        <dbReference type="Proteomes" id="UP000265618"/>
    </source>
</evidence>
<organism evidence="2 3">
    <name type="scientific">Kipferlia bialata</name>
    <dbReference type="NCBI Taxonomy" id="797122"/>
    <lineage>
        <taxon>Eukaryota</taxon>
        <taxon>Metamonada</taxon>
        <taxon>Carpediemonas-like organisms</taxon>
        <taxon>Kipferlia</taxon>
    </lineage>
</organism>
<gene>
    <name evidence="2" type="ORF">KIPB_002353</name>
</gene>
<evidence type="ECO:0000313" key="2">
    <source>
        <dbReference type="EMBL" id="GIQ81400.1"/>
    </source>
</evidence>
<dbReference type="Proteomes" id="UP000265618">
    <property type="component" value="Unassembled WGS sequence"/>
</dbReference>
<sequence length="698" mass="73811">MVDTPTPLSDPLKAMLNDAEAVSMDFDTTEEVEDAAALLDSDHDRRERERAGVNSLTSSLARTQSSGLEVVGFTSSAELTHALSTGKPVLLEQGTEPTTIAKCLYRRYQESKGFGSASVLFMGNKSTSNGTSKAAPARGGRGGRGERGGKGRPARGAQAKAGPVSPFKRVVDEFAKESGMPIRGLYRSPGPLLLGVPTEPPTKDFRVQPQDVTLVVLEIESYQGLSAKLTNSTMYNLKGVVHTGQAVQMVLIGPEQPKENMPSPTKLYKKFVQPIIYGCESLTAHLNEKYLPRKRHIERCMELLGNRALDGSYFTHFIQALQSTEKVVSCGISNALTENTLYSLIMSLADPAAEVTPDHPPVLVVACNSDIHTIVHALSSACCVVGLALSRAIPGTTVKRHADIMVCDINDIDTCLREGVFATDALEEIVCIGKYATQLWESLSDEVAQALDVNSPRVLTHSGKNVSVQAVPRGYKAPAPKKKAAPKPEKPTATFDVPTPVPTPAKETEIKEAEEEVEEEVVVKAPPAALPVPASLPAPVAPETVEEVVAAVEPPTSLPAPISLPTALPVPTSLPLPGTVAAPASLPLPGALPLLVETESLPPTTLPLPISAPEVSAPTAIPDYVPTPLVINPVEVSATLPTSLPLPGVSETEAEGEAEVVVETAGEVAEVAPIATPYTGSETEAETMVETLLQDKSE</sequence>
<feature type="region of interest" description="Disordered" evidence="1">
    <location>
        <begin position="125"/>
        <end position="163"/>
    </location>
</feature>
<name>A0A9K3CSL7_9EUKA</name>